<dbReference type="PROSITE" id="PS50122">
    <property type="entry name" value="CHEB"/>
    <property type="match status" value="1"/>
</dbReference>
<dbReference type="Pfam" id="PF01339">
    <property type="entry name" value="CheB_methylest"/>
    <property type="match status" value="1"/>
</dbReference>
<dbReference type="CDD" id="cd16434">
    <property type="entry name" value="CheB-CheR_fusion"/>
    <property type="match status" value="1"/>
</dbReference>
<feature type="active site" evidence="6">
    <location>
        <position position="162"/>
    </location>
</feature>
<feature type="region of interest" description="Disordered" evidence="7">
    <location>
        <begin position="686"/>
        <end position="719"/>
    </location>
</feature>
<dbReference type="SUPFAM" id="SSF47757">
    <property type="entry name" value="Chemotaxis receptor methyltransferase CheR, N-terminal domain"/>
    <property type="match status" value="1"/>
</dbReference>
<evidence type="ECO:0000259" key="8">
    <source>
        <dbReference type="PROSITE" id="PS50122"/>
    </source>
</evidence>
<dbReference type="RefSeq" id="WP_177135835.1">
    <property type="nucleotide sequence ID" value="NZ_VYGV01000007.1"/>
</dbReference>
<feature type="region of interest" description="Disordered" evidence="7">
    <location>
        <begin position="1"/>
        <end position="21"/>
    </location>
</feature>
<dbReference type="SUPFAM" id="SSF55785">
    <property type="entry name" value="PYP-like sensor domain (PAS domain)"/>
    <property type="match status" value="2"/>
</dbReference>
<dbReference type="SUPFAM" id="SSF53335">
    <property type="entry name" value="S-adenosyl-L-methionine-dependent methyltransferases"/>
    <property type="match status" value="1"/>
</dbReference>
<dbReference type="PANTHER" id="PTHR24422:SF27">
    <property type="entry name" value="PROTEIN-GLUTAMATE O-METHYLTRANSFERASE"/>
    <property type="match status" value="1"/>
</dbReference>
<comment type="catalytic activity">
    <reaction evidence="1">
        <text>L-glutamyl-[protein] + S-adenosyl-L-methionine = [protein]-L-glutamate 5-O-methyl ester + S-adenosyl-L-homocysteine</text>
        <dbReference type="Rhea" id="RHEA:24452"/>
        <dbReference type="Rhea" id="RHEA-COMP:10208"/>
        <dbReference type="Rhea" id="RHEA-COMP:10311"/>
        <dbReference type="ChEBI" id="CHEBI:29973"/>
        <dbReference type="ChEBI" id="CHEBI:57856"/>
        <dbReference type="ChEBI" id="CHEBI:59789"/>
        <dbReference type="ChEBI" id="CHEBI:82795"/>
        <dbReference type="EC" id="2.1.1.80"/>
    </reaction>
</comment>
<dbReference type="InterPro" id="IPR050903">
    <property type="entry name" value="Bact_Chemotaxis_MeTrfase"/>
</dbReference>
<keyword evidence="3 10" id="KW-0489">Methyltransferase</keyword>
<dbReference type="Pfam" id="PF13596">
    <property type="entry name" value="PAS_10"/>
    <property type="match status" value="1"/>
</dbReference>
<dbReference type="GO" id="GO:0000156">
    <property type="term" value="F:phosphorelay response regulator activity"/>
    <property type="evidence" value="ECO:0007669"/>
    <property type="project" value="InterPro"/>
</dbReference>
<dbReference type="Proteomes" id="UP000545507">
    <property type="component" value="Unassembled WGS sequence"/>
</dbReference>
<proteinExistence type="predicted"/>
<dbReference type="EC" id="2.1.1.80" evidence="2"/>
<feature type="compositionally biased region" description="Polar residues" evidence="7">
    <location>
        <begin position="691"/>
        <end position="716"/>
    </location>
</feature>
<keyword evidence="6" id="KW-0378">Hydrolase</keyword>
<dbReference type="EMBL" id="VYGV01000007">
    <property type="protein sequence ID" value="NWF45959.1"/>
    <property type="molecule type" value="Genomic_DNA"/>
</dbReference>
<evidence type="ECO:0000313" key="11">
    <source>
        <dbReference type="Proteomes" id="UP000545507"/>
    </source>
</evidence>
<dbReference type="GO" id="GO:0008984">
    <property type="term" value="F:protein-glutamate methylesterase activity"/>
    <property type="evidence" value="ECO:0007669"/>
    <property type="project" value="InterPro"/>
</dbReference>
<evidence type="ECO:0000313" key="10">
    <source>
        <dbReference type="EMBL" id="NWF45959.1"/>
    </source>
</evidence>
<dbReference type="InterPro" id="IPR035909">
    <property type="entry name" value="CheB_C"/>
</dbReference>
<feature type="active site" evidence="6">
    <location>
        <position position="69"/>
    </location>
</feature>
<dbReference type="PANTHER" id="PTHR24422">
    <property type="entry name" value="CHEMOTAXIS PROTEIN METHYLTRANSFERASE"/>
    <property type="match status" value="1"/>
</dbReference>
<evidence type="ECO:0000256" key="2">
    <source>
        <dbReference type="ARBA" id="ARBA00012534"/>
    </source>
</evidence>
<dbReference type="InterPro" id="IPR029063">
    <property type="entry name" value="SAM-dependent_MTases_sf"/>
</dbReference>
<sequence length="984" mass="108741">MTTHKNPTASPSGDTDQRATRDANGVAHPAFSTFPVVAIGASAGGLEAFEQFFRAMPADSGMGFVLVQHLDPTHTSILSEILQRSTAMPVVEAVQQMPIEPNRVYVIPPNHDMVITRGALCLSVSSRSRGGGQMAIDRCFRSLAEDQGEYAVGIVLSGTGTDGTLGLRAIHGAGGLCLVQDPATAKYDGMPTSAIQAGFATQVLAVQDMPKALEADARLRRLMAQNQGAAAADKRLTRVLMRLRSATGHDFSQYKKSTLGRRIARRMAQHGLADIPAYERYLAEHPGEVQALFHELLINVTSFFRDPEIFGYLKANVLPGMMADRTMGDPLRIWVAGCATGEEAYSLAMLLRELADEQHLDLPVQIYSTDIDAEAIAIGRTGLYPPNITEDVSPERLRRFFLKEDKGYRVRKEIREMVIFALQSVIKDPPFTRLDVLSCRNLLIYLEPELQDRLMPIFHYALKPGGVLCLSPSESIGSHQDLFETVDRKFNIYRAKSTLASRRALLNSRIAWTPEGTPSESGAARPRLLRETSVTELARRALLQAFAPASVLTELNGDILFVHGETGKYLRLAPGQPSNNILDMAREGLALELREAMHQAQSEGLPTLDREIAVHSPDQTQTVGLSVRVLPGSGQGHKLLLVSFREIERPVPRRGGRRSKSSLSAEALRIEELERELVLSKQSMGAMVEEQQASNEELQSTNEELQSTNEELQSTNEELETSKEELQSVNEELVTVNSELHSKVEQLTSMQDDMKNLLDNISVGAIFLDRELMIRRFTHDATSVYRLVATDLGRPLADIRSELKEVDLLADARSVLDTLTPIEREVQAGRVWYLARIQPYRTMDNVIEGVVLTFNDVTERVQAIAARRARDLAEAIVDTVHEPLVVLDRQLQIVTANSAYWSRFGGNPVGDVGKSLFQTGAGQWDFAAMHEWLDAMGSPERTITALELAREFPALGQQNLKISLRRVTEKGGHSDLVLLSIQVL</sequence>
<keyword evidence="11" id="KW-1185">Reference proteome</keyword>
<comment type="caution">
    <text evidence="10">The sequence shown here is derived from an EMBL/GenBank/DDBJ whole genome shotgun (WGS) entry which is preliminary data.</text>
</comment>
<evidence type="ECO:0000256" key="4">
    <source>
        <dbReference type="ARBA" id="ARBA00022679"/>
    </source>
</evidence>
<evidence type="ECO:0000256" key="1">
    <source>
        <dbReference type="ARBA" id="ARBA00001541"/>
    </source>
</evidence>
<dbReference type="PROSITE" id="PS50123">
    <property type="entry name" value="CHER"/>
    <property type="match status" value="1"/>
</dbReference>
<dbReference type="GO" id="GO:0006935">
    <property type="term" value="P:chemotaxis"/>
    <property type="evidence" value="ECO:0007669"/>
    <property type="project" value="UniProtKB-UniRule"/>
</dbReference>
<feature type="domain" description="CheB-type methylesterase" evidence="8">
    <location>
        <begin position="30"/>
        <end position="220"/>
    </location>
</feature>
<dbReference type="InterPro" id="IPR035965">
    <property type="entry name" value="PAS-like_dom_sf"/>
</dbReference>
<dbReference type="GO" id="GO:0032259">
    <property type="term" value="P:methylation"/>
    <property type="evidence" value="ECO:0007669"/>
    <property type="project" value="UniProtKB-KW"/>
</dbReference>
<organism evidence="10 11">
    <name type="scientific">Hydrogenophaga aromaticivorans</name>
    <dbReference type="NCBI Taxonomy" id="2610898"/>
    <lineage>
        <taxon>Bacteria</taxon>
        <taxon>Pseudomonadati</taxon>
        <taxon>Pseudomonadota</taxon>
        <taxon>Betaproteobacteria</taxon>
        <taxon>Burkholderiales</taxon>
        <taxon>Comamonadaceae</taxon>
        <taxon>Hydrogenophaga</taxon>
    </lineage>
</organism>
<keyword evidence="6" id="KW-0145">Chemotaxis</keyword>
<dbReference type="AlphaFoldDB" id="A0A7Y8KXD9"/>
<dbReference type="CDD" id="cd02440">
    <property type="entry name" value="AdoMet_MTases"/>
    <property type="match status" value="1"/>
</dbReference>
<evidence type="ECO:0000256" key="7">
    <source>
        <dbReference type="SAM" id="MobiDB-lite"/>
    </source>
</evidence>
<dbReference type="PRINTS" id="PR00996">
    <property type="entry name" value="CHERMTFRASE"/>
</dbReference>
<dbReference type="Gene3D" id="3.40.50.180">
    <property type="entry name" value="Methylesterase CheB, C-terminal domain"/>
    <property type="match status" value="1"/>
</dbReference>
<dbReference type="Pfam" id="PF03705">
    <property type="entry name" value="CheR_N"/>
    <property type="match status" value="1"/>
</dbReference>
<keyword evidence="4 10" id="KW-0808">Transferase</keyword>
<evidence type="ECO:0000256" key="5">
    <source>
        <dbReference type="ARBA" id="ARBA00022691"/>
    </source>
</evidence>
<evidence type="ECO:0000256" key="6">
    <source>
        <dbReference type="PROSITE-ProRule" id="PRU00050"/>
    </source>
</evidence>
<dbReference type="SMART" id="SM00138">
    <property type="entry name" value="MeTrc"/>
    <property type="match status" value="1"/>
</dbReference>
<dbReference type="GO" id="GO:0005737">
    <property type="term" value="C:cytoplasm"/>
    <property type="evidence" value="ECO:0007669"/>
    <property type="project" value="InterPro"/>
</dbReference>
<keyword evidence="5" id="KW-0949">S-adenosyl-L-methionine</keyword>
<dbReference type="InterPro" id="IPR022642">
    <property type="entry name" value="CheR_C"/>
</dbReference>
<feature type="active site" evidence="6">
    <location>
        <position position="42"/>
    </location>
</feature>
<dbReference type="Pfam" id="PF01739">
    <property type="entry name" value="CheR"/>
    <property type="match status" value="1"/>
</dbReference>
<gene>
    <name evidence="10" type="ORF">F3K02_11960</name>
</gene>
<name>A0A7Y8KXD9_9BURK</name>
<feature type="compositionally biased region" description="Polar residues" evidence="7">
    <location>
        <begin position="1"/>
        <end position="14"/>
    </location>
</feature>
<dbReference type="InterPro" id="IPR000780">
    <property type="entry name" value="CheR_MeTrfase"/>
</dbReference>
<dbReference type="InterPro" id="IPR000673">
    <property type="entry name" value="Sig_transdc_resp-reg_Me-estase"/>
</dbReference>
<reference evidence="10 11" key="1">
    <citation type="submission" date="2019-09" db="EMBL/GenBank/DDBJ databases">
        <title>Hydrogenophaga aromatica sp. nov., isolated from a para-xylene-degrading enrichment culture.</title>
        <authorList>
            <person name="Tancsics A."/>
            <person name="Banerjee S."/>
        </authorList>
    </citation>
    <scope>NUCLEOTIDE SEQUENCE [LARGE SCALE GENOMIC DNA]</scope>
    <source>
        <strain evidence="10 11">D2P1</strain>
    </source>
</reference>
<dbReference type="Gene3D" id="1.10.155.10">
    <property type="entry name" value="Chemotaxis receptor methyltransferase CheR, N-terminal domain"/>
    <property type="match status" value="1"/>
</dbReference>
<dbReference type="GO" id="GO:0008983">
    <property type="term" value="F:protein-glutamate O-methyltransferase activity"/>
    <property type="evidence" value="ECO:0007669"/>
    <property type="project" value="UniProtKB-EC"/>
</dbReference>
<accession>A0A7Y8KXD9</accession>
<dbReference type="InterPro" id="IPR036804">
    <property type="entry name" value="CheR_N_sf"/>
</dbReference>
<dbReference type="SUPFAM" id="SSF52738">
    <property type="entry name" value="Methylesterase CheB, C-terminal domain"/>
    <property type="match status" value="1"/>
</dbReference>
<dbReference type="Gene3D" id="3.30.450.20">
    <property type="entry name" value="PAS domain"/>
    <property type="match status" value="1"/>
</dbReference>
<dbReference type="Gene3D" id="3.40.50.150">
    <property type="entry name" value="Vaccinia Virus protein VP39"/>
    <property type="match status" value="1"/>
</dbReference>
<dbReference type="InterPro" id="IPR022641">
    <property type="entry name" value="CheR_N"/>
</dbReference>
<evidence type="ECO:0000256" key="3">
    <source>
        <dbReference type="ARBA" id="ARBA00022603"/>
    </source>
</evidence>
<evidence type="ECO:0000259" key="9">
    <source>
        <dbReference type="PROSITE" id="PS50123"/>
    </source>
</evidence>
<feature type="domain" description="CheR-type methyltransferase" evidence="9">
    <location>
        <begin position="224"/>
        <end position="496"/>
    </location>
</feature>
<protein>
    <recommendedName>
        <fullName evidence="2">protein-glutamate O-methyltransferase</fullName>
        <ecNumber evidence="2">2.1.1.80</ecNumber>
    </recommendedName>
</protein>